<organism evidence="12 13">
    <name type="scientific">[Candida] anglica</name>
    <dbReference type="NCBI Taxonomy" id="148631"/>
    <lineage>
        <taxon>Eukaryota</taxon>
        <taxon>Fungi</taxon>
        <taxon>Dikarya</taxon>
        <taxon>Ascomycota</taxon>
        <taxon>Saccharomycotina</taxon>
        <taxon>Pichiomycetes</taxon>
        <taxon>Debaryomycetaceae</taxon>
        <taxon>Kurtzmaniella</taxon>
    </lineage>
</organism>
<keyword evidence="13" id="KW-1185">Reference proteome</keyword>
<dbReference type="InterPro" id="IPR011706">
    <property type="entry name" value="Cu-oxidase_C"/>
</dbReference>
<dbReference type="PANTHER" id="PTHR11709:SF488">
    <property type="entry name" value="LACCASE-RELATED"/>
    <property type="match status" value="1"/>
</dbReference>
<keyword evidence="7" id="KW-0325">Glycoprotein</keyword>
<evidence type="ECO:0000256" key="1">
    <source>
        <dbReference type="ARBA" id="ARBA00010609"/>
    </source>
</evidence>
<keyword evidence="3" id="KW-0479">Metal-binding</keyword>
<dbReference type="PROSITE" id="PS00080">
    <property type="entry name" value="MULTICOPPER_OXIDASE2"/>
    <property type="match status" value="1"/>
</dbReference>
<keyword evidence="2" id="KW-0408">Iron</keyword>
<keyword evidence="4 8" id="KW-0732">Signal</keyword>
<evidence type="ECO:0000256" key="3">
    <source>
        <dbReference type="ARBA" id="ARBA00022723"/>
    </source>
</evidence>
<sequence>MNWLLILMVAVVVASSPGVDEVIRNYTFNLTHSFVNPDGKYKSGFLINGMAPGPTIEGDENDWIQVTVNNHLPVAITMHFHGIMQRGTPWADGVPGITQNPIPPEDCFTYLFQLKDQYGFAWYHAHHRGYSTDGLYGAMNIKPKIGRDRPYRKITNNTRELEIIKRAEESPLTLIADDSFKWNMDVVMARMFDYGIDPLCSQSILINGRGRVVCHGNEIFNRLSAKKSSSYRPTFDSMGCMRAENGYDNATDYFGLEVPGYSPPCTPTFTDPYKMESNSSWIYLNVLNGGGQYTKAFSIDGHSMYVISVDGIFVDPIETHILMLPVGSRITVVVKAKMGVFPMRFTLTKSPQYSEGVAYWHSKPESKEGTNCDYEGSPYQGCQENGGFSIIPTKYQDLDGSPLGEYNFSWPIDTKPFEKNAKYNLGMRQADHTFDLYLNRTGMITFSMFKDGTLLPKMNMKTPLLQSLNETFGNWALRDDIHYNDTVDIILNNNNMMGHPIHLHGHLFYVIGFSGSENFYHSNLKEAIENDYKVKENPPLVDVVYVPPGGHAVIRFVADNPGLWILHCHNLGHLIGGMGAVLFEAEDKIPSQIFSV</sequence>
<keyword evidence="2" id="KW-0410">Iron transport</keyword>
<dbReference type="Gene3D" id="2.60.40.420">
    <property type="entry name" value="Cupredoxins - blue copper proteins"/>
    <property type="match status" value="3"/>
</dbReference>
<evidence type="ECO:0000256" key="8">
    <source>
        <dbReference type="SAM" id="SignalP"/>
    </source>
</evidence>
<dbReference type="InterPro" id="IPR001117">
    <property type="entry name" value="Cu-oxidase_2nd"/>
</dbReference>
<evidence type="ECO:0000256" key="6">
    <source>
        <dbReference type="ARBA" id="ARBA00023008"/>
    </source>
</evidence>
<evidence type="ECO:0000256" key="4">
    <source>
        <dbReference type="ARBA" id="ARBA00022729"/>
    </source>
</evidence>
<dbReference type="PANTHER" id="PTHR11709">
    <property type="entry name" value="MULTI-COPPER OXIDASE"/>
    <property type="match status" value="1"/>
</dbReference>
<dbReference type="InterPro" id="IPR008972">
    <property type="entry name" value="Cupredoxin"/>
</dbReference>
<evidence type="ECO:0000256" key="5">
    <source>
        <dbReference type="ARBA" id="ARBA00023002"/>
    </source>
</evidence>
<dbReference type="InterPro" id="IPR033138">
    <property type="entry name" value="Cu_oxidase_CS"/>
</dbReference>
<protein>
    <recommendedName>
        <fullName evidence="14">Laccase</fullName>
    </recommendedName>
</protein>
<keyword evidence="2" id="KW-0813">Transport</keyword>
<evidence type="ECO:0008006" key="14">
    <source>
        <dbReference type="Google" id="ProtNLM"/>
    </source>
</evidence>
<dbReference type="EMBL" id="OZ004259">
    <property type="protein sequence ID" value="CAK7919097.1"/>
    <property type="molecule type" value="Genomic_DNA"/>
</dbReference>
<evidence type="ECO:0000256" key="2">
    <source>
        <dbReference type="ARBA" id="ARBA00022496"/>
    </source>
</evidence>
<dbReference type="InterPro" id="IPR045087">
    <property type="entry name" value="Cu-oxidase_fam"/>
</dbReference>
<evidence type="ECO:0000313" key="12">
    <source>
        <dbReference type="EMBL" id="CAK7919097.1"/>
    </source>
</evidence>
<dbReference type="PROSITE" id="PS00079">
    <property type="entry name" value="MULTICOPPER_OXIDASE1"/>
    <property type="match status" value="1"/>
</dbReference>
<dbReference type="InterPro" id="IPR002355">
    <property type="entry name" value="Cu_oxidase_Cu_BS"/>
</dbReference>
<dbReference type="Pfam" id="PF07732">
    <property type="entry name" value="Cu-oxidase_3"/>
    <property type="match status" value="1"/>
</dbReference>
<keyword evidence="6" id="KW-0186">Copper</keyword>
<dbReference type="SUPFAM" id="SSF49503">
    <property type="entry name" value="Cupredoxins"/>
    <property type="match status" value="3"/>
</dbReference>
<dbReference type="InterPro" id="IPR011707">
    <property type="entry name" value="Cu-oxidase-like_N"/>
</dbReference>
<name>A0ABP0EIU2_9ASCO</name>
<evidence type="ECO:0000259" key="11">
    <source>
        <dbReference type="Pfam" id="PF07732"/>
    </source>
</evidence>
<accession>A0ABP0EIU2</accession>
<evidence type="ECO:0000259" key="10">
    <source>
        <dbReference type="Pfam" id="PF07731"/>
    </source>
</evidence>
<dbReference type="Proteomes" id="UP001497600">
    <property type="component" value="Chromosome G"/>
</dbReference>
<feature type="domain" description="Plastocyanin-like" evidence="9">
    <location>
        <begin position="189"/>
        <end position="346"/>
    </location>
</feature>
<gene>
    <name evidence="12" type="ORF">CAAN4_G16314</name>
</gene>
<keyword evidence="2" id="KW-0406">Ion transport</keyword>
<evidence type="ECO:0000259" key="9">
    <source>
        <dbReference type="Pfam" id="PF00394"/>
    </source>
</evidence>
<reference evidence="12 13" key="1">
    <citation type="submission" date="2024-01" db="EMBL/GenBank/DDBJ databases">
        <authorList>
            <consortium name="Genoscope - CEA"/>
            <person name="William W."/>
        </authorList>
    </citation>
    <scope>NUCLEOTIDE SEQUENCE [LARGE SCALE GENOMIC DNA]</scope>
    <source>
        <strain evidence="12 13">29B2s-10</strain>
    </source>
</reference>
<dbReference type="CDD" id="cd13850">
    <property type="entry name" value="CuRO_1_Abr2_like"/>
    <property type="match status" value="1"/>
</dbReference>
<comment type="similarity">
    <text evidence="1">Belongs to the multicopper oxidase family.</text>
</comment>
<dbReference type="Pfam" id="PF07731">
    <property type="entry name" value="Cu-oxidase_2"/>
    <property type="match status" value="1"/>
</dbReference>
<proteinExistence type="inferred from homology"/>
<evidence type="ECO:0000313" key="13">
    <source>
        <dbReference type="Proteomes" id="UP001497600"/>
    </source>
</evidence>
<evidence type="ECO:0000256" key="7">
    <source>
        <dbReference type="ARBA" id="ARBA00023180"/>
    </source>
</evidence>
<feature type="signal peptide" evidence="8">
    <location>
        <begin position="1"/>
        <end position="18"/>
    </location>
</feature>
<keyword evidence="5" id="KW-0560">Oxidoreductase</keyword>
<feature type="domain" description="Plastocyanin-like" evidence="11">
    <location>
        <begin position="32"/>
        <end position="144"/>
    </location>
</feature>
<dbReference type="Pfam" id="PF00394">
    <property type="entry name" value="Cu-oxidase"/>
    <property type="match status" value="1"/>
</dbReference>
<feature type="domain" description="Plastocyanin-like" evidence="10">
    <location>
        <begin position="480"/>
        <end position="586"/>
    </location>
</feature>
<feature type="chain" id="PRO_5046924853" description="Laccase" evidence="8">
    <location>
        <begin position="19"/>
        <end position="596"/>
    </location>
</feature>